<dbReference type="STRING" id="1835702.A0A1F5LZ33"/>
<keyword evidence="1" id="KW-0040">ANK repeat</keyword>
<evidence type="ECO:0000256" key="1">
    <source>
        <dbReference type="PROSITE-ProRule" id="PRU00023"/>
    </source>
</evidence>
<dbReference type="AlphaFoldDB" id="A0A1F5LZ33"/>
<dbReference type="SUPFAM" id="SSF48403">
    <property type="entry name" value="Ankyrin repeat"/>
    <property type="match status" value="1"/>
</dbReference>
<organism evidence="3 4">
    <name type="scientific">Penicillium arizonense</name>
    <dbReference type="NCBI Taxonomy" id="1835702"/>
    <lineage>
        <taxon>Eukaryota</taxon>
        <taxon>Fungi</taxon>
        <taxon>Dikarya</taxon>
        <taxon>Ascomycota</taxon>
        <taxon>Pezizomycotina</taxon>
        <taxon>Eurotiomycetes</taxon>
        <taxon>Eurotiomycetidae</taxon>
        <taxon>Eurotiales</taxon>
        <taxon>Aspergillaceae</taxon>
        <taxon>Penicillium</taxon>
    </lineage>
</organism>
<feature type="repeat" description="ANK" evidence="1">
    <location>
        <begin position="225"/>
        <end position="257"/>
    </location>
</feature>
<dbReference type="InterPro" id="IPR002110">
    <property type="entry name" value="Ankyrin_rpt"/>
</dbReference>
<dbReference type="PANTHER" id="PTHR10039:SF15">
    <property type="entry name" value="NACHT DOMAIN-CONTAINING PROTEIN"/>
    <property type="match status" value="1"/>
</dbReference>
<feature type="domain" description="GPI inositol-deacylase winged helix" evidence="2">
    <location>
        <begin position="45"/>
        <end position="121"/>
    </location>
</feature>
<sequence length="267" mass="30247">MDTLASKLRPGEVVSALKRGNLPQQLDGIYTAALERIKDLPPSHKEVVMDFLRWIVFAQRPLHAREIEHALAVSDNDHDIDTDNIIRAHVLASMCAGLVMLDESDRVRLVHYTVMNFFISHHDQWFPGGAIKLASTCLTYLSFDSFKTGACTGPSVSADFDARLVRYPFLGYAAEHWGKHLREYPNEELYNRARLLLTNRNYFEAVSQALYYLDNKDSASWSGNSGSSAMHLAAHFMLNRLVMVLLGAGVDPNIRDDNGARLLWWRR</sequence>
<evidence type="ECO:0000313" key="4">
    <source>
        <dbReference type="Proteomes" id="UP000177622"/>
    </source>
</evidence>
<proteinExistence type="predicted"/>
<evidence type="ECO:0000259" key="2">
    <source>
        <dbReference type="Pfam" id="PF22939"/>
    </source>
</evidence>
<evidence type="ECO:0000313" key="3">
    <source>
        <dbReference type="EMBL" id="OGE58442.1"/>
    </source>
</evidence>
<dbReference type="GeneID" id="34571835"/>
<dbReference type="Gene3D" id="1.25.40.20">
    <property type="entry name" value="Ankyrin repeat-containing domain"/>
    <property type="match status" value="1"/>
</dbReference>
<dbReference type="OrthoDB" id="195446at2759"/>
<gene>
    <name evidence="3" type="ORF">PENARI_c001G12300</name>
</gene>
<accession>A0A1F5LZ33</accession>
<name>A0A1F5LZ33_PENAI</name>
<dbReference type="PANTHER" id="PTHR10039">
    <property type="entry name" value="AMELOGENIN"/>
    <property type="match status" value="1"/>
</dbReference>
<dbReference type="EMBL" id="LXJU01000001">
    <property type="protein sequence ID" value="OGE58442.1"/>
    <property type="molecule type" value="Genomic_DNA"/>
</dbReference>
<dbReference type="InterPro" id="IPR036770">
    <property type="entry name" value="Ankyrin_rpt-contain_sf"/>
</dbReference>
<dbReference type="PROSITE" id="PS50088">
    <property type="entry name" value="ANK_REPEAT"/>
    <property type="match status" value="1"/>
</dbReference>
<keyword evidence="4" id="KW-1185">Reference proteome</keyword>
<protein>
    <recommendedName>
        <fullName evidence="2">GPI inositol-deacylase winged helix domain-containing protein</fullName>
    </recommendedName>
</protein>
<dbReference type="RefSeq" id="XP_022493865.1">
    <property type="nucleotide sequence ID" value="XM_022627101.1"/>
</dbReference>
<dbReference type="Proteomes" id="UP000177622">
    <property type="component" value="Unassembled WGS sequence"/>
</dbReference>
<comment type="caution">
    <text evidence="3">The sequence shown here is derived from an EMBL/GenBank/DDBJ whole genome shotgun (WGS) entry which is preliminary data.</text>
</comment>
<dbReference type="Pfam" id="PF22939">
    <property type="entry name" value="WHD_GPIID"/>
    <property type="match status" value="1"/>
</dbReference>
<dbReference type="PROSITE" id="PS50297">
    <property type="entry name" value="ANK_REP_REGION"/>
    <property type="match status" value="1"/>
</dbReference>
<dbReference type="InterPro" id="IPR054471">
    <property type="entry name" value="GPIID_WHD"/>
</dbReference>
<reference evidence="3 4" key="1">
    <citation type="journal article" date="2016" name="Sci. Rep.">
        <title>Penicillium arizonense, a new, genome sequenced fungal species, reveals a high chemical diversity in secreted metabolites.</title>
        <authorList>
            <person name="Grijseels S."/>
            <person name="Nielsen J.C."/>
            <person name="Randelovic M."/>
            <person name="Nielsen J."/>
            <person name="Nielsen K.F."/>
            <person name="Workman M."/>
            <person name="Frisvad J.C."/>
        </authorList>
    </citation>
    <scope>NUCLEOTIDE SEQUENCE [LARGE SCALE GENOMIC DNA]</scope>
    <source>
        <strain evidence="3 4">CBS 141311</strain>
    </source>
</reference>